<dbReference type="Proteomes" id="UP001149813">
    <property type="component" value="Unassembled WGS sequence"/>
</dbReference>
<dbReference type="EMBL" id="JANBOJ010000017">
    <property type="protein sequence ID" value="KAJ1724913.1"/>
    <property type="molecule type" value="Genomic_DNA"/>
</dbReference>
<evidence type="ECO:0000256" key="10">
    <source>
        <dbReference type="SAM" id="Phobius"/>
    </source>
</evidence>
<dbReference type="OrthoDB" id="6500128at2759"/>
<reference evidence="13" key="1">
    <citation type="submission" date="2022-07" db="EMBL/GenBank/DDBJ databases">
        <title>Phylogenomic reconstructions and comparative analyses of Kickxellomycotina fungi.</title>
        <authorList>
            <person name="Reynolds N.K."/>
            <person name="Stajich J.E."/>
            <person name="Barry K."/>
            <person name="Grigoriev I.V."/>
            <person name="Crous P."/>
            <person name="Smith M.E."/>
        </authorList>
    </citation>
    <scope>NUCLEOTIDE SEQUENCE</scope>
    <source>
        <strain evidence="13">NBRC 32514</strain>
    </source>
</reference>
<comment type="similarity">
    <text evidence="2">Belongs to the ABC transporter superfamily. ABCC family. Conjugate transporter (TC 3.A.1.208) subfamily.</text>
</comment>
<evidence type="ECO:0000256" key="9">
    <source>
        <dbReference type="ARBA" id="ARBA00023136"/>
    </source>
</evidence>
<dbReference type="Gene3D" id="1.20.1560.10">
    <property type="entry name" value="ABC transporter type 1, transmembrane domain"/>
    <property type="match status" value="2"/>
</dbReference>
<protein>
    <recommendedName>
        <fullName evidence="15">P-loop containing nucleoside triphosphate hydrolase protein</fullName>
    </recommendedName>
</protein>
<dbReference type="FunFam" id="3.40.50.300:FF:000074">
    <property type="entry name" value="Multidrug resistance-associated protein 5 isoform 1"/>
    <property type="match status" value="1"/>
</dbReference>
<keyword evidence="9 10" id="KW-0472">Membrane</keyword>
<dbReference type="InterPro" id="IPR017871">
    <property type="entry name" value="ABC_transporter-like_CS"/>
</dbReference>
<dbReference type="InterPro" id="IPR027417">
    <property type="entry name" value="P-loop_NTPase"/>
</dbReference>
<dbReference type="Gene3D" id="3.40.50.300">
    <property type="entry name" value="P-loop containing nucleotide triphosphate hydrolases"/>
    <property type="match status" value="2"/>
</dbReference>
<dbReference type="CDD" id="cd03244">
    <property type="entry name" value="ABCC_MRP_domain2"/>
    <property type="match status" value="1"/>
</dbReference>
<keyword evidence="7" id="KW-0067">ATP-binding</keyword>
<evidence type="ECO:0000256" key="6">
    <source>
        <dbReference type="ARBA" id="ARBA00022741"/>
    </source>
</evidence>
<proteinExistence type="inferred from homology"/>
<evidence type="ECO:0000256" key="4">
    <source>
        <dbReference type="ARBA" id="ARBA00022692"/>
    </source>
</evidence>
<evidence type="ECO:0000256" key="1">
    <source>
        <dbReference type="ARBA" id="ARBA00004127"/>
    </source>
</evidence>
<sequence length="845" mass="92705">MGLMRAKYSPGEISTYLSVDTERLATAINYIHCTWDYPLRIVVVLCALYRLLGYSALAGVAVLVASTQLSALLVQVVDRKFKQLVDYRDQRLRMVGETIGNIKQVKMYSWQDAFADRIDRLWKGVMSLASSLVSFFIGFVTFAAYESLNGEPRRPLTSQLVFVSLSLFAILQEPIAEIPTAVSMLLNAARSLVRLCDFAMCDEVVPDIRQCQNSNRGDATDMMIQIVDGAFRWSVNDSASVLSGVNVECQRGELVSVIGKVGSGKSSLISAILGDMVRTTGEVHIYGTVAYVPQQPWIFNATLRDNILFGRHFDKELYDQVIDACALGPDLSMFAAGDLTEIGEKGVNLSGGQKARVSLARAVYSRADIYILDDPLSAVDVHVGRHIFKHVLGPQGMLNSYACILTTNNVDYVLAGSDRIVSIDGGRVRYQDLARHARGSVNAARNIGISAIDEALNGSATIRAYKRRDSFEGAFSACTENYARAWWTFLCPNRWLATRLDLVSAAIACTAALLLVTMQCLFNSISSSYAGLSLTYALAIVGVLNTCLRSTMMIELSFISVERIRQYSLVTPEAESAVDGCRPAEMWPEHGSLEFAGYSARYRRDADLVLKDLSFRVEPRHKVGIVGRTGAGKSSLTLALFRIIEAASGKILIDGMDIAQYGLCDVRSRLSIIPQDPLMFAATVRQNLDPLGDYSDQQIWSALERVHLAESVRSKGEGLEYGVAQGGANFSVGQRQLFCIARALLKRARILVLDEATAAIDSSTDAMIQETIRREFRECTVLTIAHRLDTIIDSDMVLVIDSGSVAEYDTPDNLLAHKASVFSLLVAEARAGATAEQSSPQRHQK</sequence>
<feature type="domain" description="ABC transporter" evidence="11">
    <location>
        <begin position="593"/>
        <end position="827"/>
    </location>
</feature>
<keyword evidence="14" id="KW-1185">Reference proteome</keyword>
<dbReference type="SUPFAM" id="SSF52540">
    <property type="entry name" value="P-loop containing nucleoside triphosphate hydrolases"/>
    <property type="match status" value="2"/>
</dbReference>
<keyword evidence="3" id="KW-0813">Transport</keyword>
<dbReference type="GO" id="GO:0016020">
    <property type="term" value="C:membrane"/>
    <property type="evidence" value="ECO:0007669"/>
    <property type="project" value="InterPro"/>
</dbReference>
<dbReference type="SUPFAM" id="SSF90123">
    <property type="entry name" value="ABC transporter transmembrane region"/>
    <property type="match status" value="2"/>
</dbReference>
<dbReference type="PROSITE" id="PS50929">
    <property type="entry name" value="ABC_TM1F"/>
    <property type="match status" value="1"/>
</dbReference>
<dbReference type="InterPro" id="IPR011527">
    <property type="entry name" value="ABC1_TM_dom"/>
</dbReference>
<dbReference type="InterPro" id="IPR050173">
    <property type="entry name" value="ABC_transporter_C-like"/>
</dbReference>
<organism evidence="13 14">
    <name type="scientific">Coemansia erecta</name>
    <dbReference type="NCBI Taxonomy" id="147472"/>
    <lineage>
        <taxon>Eukaryota</taxon>
        <taxon>Fungi</taxon>
        <taxon>Fungi incertae sedis</taxon>
        <taxon>Zoopagomycota</taxon>
        <taxon>Kickxellomycotina</taxon>
        <taxon>Kickxellomycetes</taxon>
        <taxon>Kickxellales</taxon>
        <taxon>Kickxellaceae</taxon>
        <taxon>Coemansia</taxon>
    </lineage>
</organism>
<dbReference type="PROSITE" id="PS00211">
    <property type="entry name" value="ABC_TRANSPORTER_1"/>
    <property type="match status" value="2"/>
</dbReference>
<evidence type="ECO:0000256" key="3">
    <source>
        <dbReference type="ARBA" id="ARBA00022448"/>
    </source>
</evidence>
<dbReference type="InterPro" id="IPR036640">
    <property type="entry name" value="ABC1_TM_sf"/>
</dbReference>
<keyword evidence="8 10" id="KW-1133">Transmembrane helix</keyword>
<feature type="domain" description="ABC transporter" evidence="11">
    <location>
        <begin position="224"/>
        <end position="450"/>
    </location>
</feature>
<dbReference type="PROSITE" id="PS50893">
    <property type="entry name" value="ABC_TRANSPORTER_2"/>
    <property type="match status" value="2"/>
</dbReference>
<evidence type="ECO:0008006" key="15">
    <source>
        <dbReference type="Google" id="ProtNLM"/>
    </source>
</evidence>
<dbReference type="CDD" id="cd18579">
    <property type="entry name" value="ABC_6TM_ABCC_D1"/>
    <property type="match status" value="1"/>
</dbReference>
<dbReference type="FunFam" id="3.40.50.300:FF:000997">
    <property type="entry name" value="Multidrug resistance-associated protein 1"/>
    <property type="match status" value="1"/>
</dbReference>
<keyword evidence="4 10" id="KW-0812">Transmembrane</keyword>
<dbReference type="SMART" id="SM00382">
    <property type="entry name" value="AAA"/>
    <property type="match status" value="2"/>
</dbReference>
<dbReference type="Pfam" id="PF00005">
    <property type="entry name" value="ABC_tran"/>
    <property type="match status" value="2"/>
</dbReference>
<name>A0A9W7Y6L9_9FUNG</name>
<dbReference type="InterPro" id="IPR003593">
    <property type="entry name" value="AAA+_ATPase"/>
</dbReference>
<evidence type="ECO:0000259" key="12">
    <source>
        <dbReference type="PROSITE" id="PS50929"/>
    </source>
</evidence>
<feature type="transmembrane region" description="Helical" evidence="10">
    <location>
        <begin position="51"/>
        <end position="74"/>
    </location>
</feature>
<dbReference type="InterPro" id="IPR003439">
    <property type="entry name" value="ABC_transporter-like_ATP-bd"/>
</dbReference>
<feature type="domain" description="ABC transmembrane type-1" evidence="12">
    <location>
        <begin position="7"/>
        <end position="187"/>
    </location>
</feature>
<evidence type="ECO:0000313" key="14">
    <source>
        <dbReference type="Proteomes" id="UP001149813"/>
    </source>
</evidence>
<dbReference type="CDD" id="cd03250">
    <property type="entry name" value="ABCC_MRP_domain1"/>
    <property type="match status" value="1"/>
</dbReference>
<evidence type="ECO:0000256" key="7">
    <source>
        <dbReference type="ARBA" id="ARBA00022840"/>
    </source>
</evidence>
<evidence type="ECO:0000256" key="2">
    <source>
        <dbReference type="ARBA" id="ARBA00009726"/>
    </source>
</evidence>
<comment type="caution">
    <text evidence="13">The sequence shown here is derived from an EMBL/GenBank/DDBJ whole genome shotgun (WGS) entry which is preliminary data.</text>
</comment>
<evidence type="ECO:0000313" key="13">
    <source>
        <dbReference type="EMBL" id="KAJ1724913.1"/>
    </source>
</evidence>
<dbReference type="GO" id="GO:0005524">
    <property type="term" value="F:ATP binding"/>
    <property type="evidence" value="ECO:0007669"/>
    <property type="project" value="UniProtKB-KW"/>
</dbReference>
<dbReference type="GO" id="GO:0012505">
    <property type="term" value="C:endomembrane system"/>
    <property type="evidence" value="ECO:0007669"/>
    <property type="project" value="UniProtKB-SubCell"/>
</dbReference>
<dbReference type="PANTHER" id="PTHR24223">
    <property type="entry name" value="ATP-BINDING CASSETTE SUB-FAMILY C"/>
    <property type="match status" value="1"/>
</dbReference>
<keyword evidence="6" id="KW-0547">Nucleotide-binding</keyword>
<feature type="transmembrane region" description="Helical" evidence="10">
    <location>
        <begin position="125"/>
        <end position="145"/>
    </location>
</feature>
<keyword evidence="5" id="KW-0677">Repeat</keyword>
<evidence type="ECO:0000259" key="11">
    <source>
        <dbReference type="PROSITE" id="PS50893"/>
    </source>
</evidence>
<dbReference type="InterPro" id="IPR044746">
    <property type="entry name" value="ABCC_6TM_D1"/>
</dbReference>
<accession>A0A9W7Y6L9</accession>
<dbReference type="Pfam" id="PF00664">
    <property type="entry name" value="ABC_membrane"/>
    <property type="match status" value="1"/>
</dbReference>
<dbReference type="GO" id="GO:0016887">
    <property type="term" value="F:ATP hydrolysis activity"/>
    <property type="evidence" value="ECO:0007669"/>
    <property type="project" value="InterPro"/>
</dbReference>
<gene>
    <name evidence="13" type="ORF">LPJ53_000837</name>
</gene>
<evidence type="ECO:0000256" key="5">
    <source>
        <dbReference type="ARBA" id="ARBA00022737"/>
    </source>
</evidence>
<comment type="subcellular location">
    <subcellularLocation>
        <location evidence="1">Endomembrane system</location>
        <topology evidence="1">Multi-pass membrane protein</topology>
    </subcellularLocation>
</comment>
<dbReference type="GO" id="GO:0140359">
    <property type="term" value="F:ABC-type transporter activity"/>
    <property type="evidence" value="ECO:0007669"/>
    <property type="project" value="InterPro"/>
</dbReference>
<dbReference type="AlphaFoldDB" id="A0A9W7Y6L9"/>
<evidence type="ECO:0000256" key="8">
    <source>
        <dbReference type="ARBA" id="ARBA00022989"/>
    </source>
</evidence>